<organism evidence="1 2">
    <name type="scientific">Corchorus olitorius</name>
    <dbReference type="NCBI Taxonomy" id="93759"/>
    <lineage>
        <taxon>Eukaryota</taxon>
        <taxon>Viridiplantae</taxon>
        <taxon>Streptophyta</taxon>
        <taxon>Embryophyta</taxon>
        <taxon>Tracheophyta</taxon>
        <taxon>Spermatophyta</taxon>
        <taxon>Magnoliopsida</taxon>
        <taxon>eudicotyledons</taxon>
        <taxon>Gunneridae</taxon>
        <taxon>Pentapetalae</taxon>
        <taxon>rosids</taxon>
        <taxon>malvids</taxon>
        <taxon>Malvales</taxon>
        <taxon>Malvaceae</taxon>
        <taxon>Grewioideae</taxon>
        <taxon>Apeibeae</taxon>
        <taxon>Corchorus</taxon>
    </lineage>
</organism>
<protein>
    <submittedName>
        <fullName evidence="1">Uncharacterized protein</fullName>
    </submittedName>
</protein>
<dbReference type="AlphaFoldDB" id="A0A1R3K6V3"/>
<proteinExistence type="predicted"/>
<sequence>MAAAAMGLMMAGSTDLRYTPLGLSTFGGSCGPLGIFGRPLGLDGPLEANGLCTHFRSIL</sequence>
<evidence type="ECO:0000313" key="2">
    <source>
        <dbReference type="Proteomes" id="UP000187203"/>
    </source>
</evidence>
<name>A0A1R3K6V3_9ROSI</name>
<dbReference type="EMBL" id="AWUE01014583">
    <property type="protein sequence ID" value="OMP02811.1"/>
    <property type="molecule type" value="Genomic_DNA"/>
</dbReference>
<gene>
    <name evidence="1" type="ORF">COLO4_10807</name>
</gene>
<dbReference type="Proteomes" id="UP000187203">
    <property type="component" value="Unassembled WGS sequence"/>
</dbReference>
<keyword evidence="2" id="KW-1185">Reference proteome</keyword>
<accession>A0A1R3K6V3</accession>
<reference evidence="2" key="1">
    <citation type="submission" date="2013-09" db="EMBL/GenBank/DDBJ databases">
        <title>Corchorus olitorius genome sequencing.</title>
        <authorList>
            <person name="Alam M."/>
            <person name="Haque M.S."/>
            <person name="Islam M.S."/>
            <person name="Emdad E.M."/>
            <person name="Islam M.M."/>
            <person name="Ahmed B."/>
            <person name="Halim A."/>
            <person name="Hossen Q.M.M."/>
            <person name="Hossain M.Z."/>
            <person name="Ahmed R."/>
            <person name="Khan M.M."/>
            <person name="Islam R."/>
            <person name="Rashid M.M."/>
            <person name="Khan S.A."/>
            <person name="Rahman M.S."/>
            <person name="Alam M."/>
            <person name="Yahiya A.S."/>
            <person name="Khan M.S."/>
            <person name="Azam M.S."/>
            <person name="Haque T."/>
            <person name="Lashkar M.Z.H."/>
            <person name="Akhand A.I."/>
            <person name="Morshed G."/>
            <person name="Roy S."/>
            <person name="Uddin K.S."/>
            <person name="Rabeya T."/>
            <person name="Hossain A.S."/>
            <person name="Chowdhury A."/>
            <person name="Snigdha A.R."/>
            <person name="Mortoza M.S."/>
            <person name="Matin S.A."/>
            <person name="Hoque S.M.E."/>
            <person name="Islam M.K."/>
            <person name="Roy D.K."/>
            <person name="Haider R."/>
            <person name="Moosa M.M."/>
            <person name="Elias S.M."/>
            <person name="Hasan A.M."/>
            <person name="Jahan S."/>
            <person name="Shafiuddin M."/>
            <person name="Mahmood N."/>
            <person name="Shommy N.S."/>
        </authorList>
    </citation>
    <scope>NUCLEOTIDE SEQUENCE [LARGE SCALE GENOMIC DNA]</scope>
    <source>
        <strain evidence="2">cv. O-4</strain>
    </source>
</reference>
<evidence type="ECO:0000313" key="1">
    <source>
        <dbReference type="EMBL" id="OMP02811.1"/>
    </source>
</evidence>
<comment type="caution">
    <text evidence="1">The sequence shown here is derived from an EMBL/GenBank/DDBJ whole genome shotgun (WGS) entry which is preliminary data.</text>
</comment>